<comment type="caution">
    <text evidence="1">The sequence shown here is derived from an EMBL/GenBank/DDBJ whole genome shotgun (WGS) entry which is preliminary data.</text>
</comment>
<gene>
    <name evidence="1" type="ORF">FRY97_20530</name>
</gene>
<reference evidence="1 2" key="1">
    <citation type="submission" date="2019-08" db="EMBL/GenBank/DDBJ databases">
        <title>Genome of Phaeodactylibacter luteus.</title>
        <authorList>
            <person name="Bowman J.P."/>
        </authorList>
    </citation>
    <scope>NUCLEOTIDE SEQUENCE [LARGE SCALE GENOMIC DNA]</scope>
    <source>
        <strain evidence="1 2">KCTC 42180</strain>
    </source>
</reference>
<dbReference type="EMBL" id="VOOR01000077">
    <property type="protein sequence ID" value="TXB60554.1"/>
    <property type="molecule type" value="Genomic_DNA"/>
</dbReference>
<dbReference type="Proteomes" id="UP000321580">
    <property type="component" value="Unassembled WGS sequence"/>
</dbReference>
<dbReference type="OrthoDB" id="5599486at2"/>
<evidence type="ECO:0000313" key="1">
    <source>
        <dbReference type="EMBL" id="TXB60554.1"/>
    </source>
</evidence>
<keyword evidence="2" id="KW-1185">Reference proteome</keyword>
<dbReference type="RefSeq" id="WP_147169500.1">
    <property type="nucleotide sequence ID" value="NZ_VOOR01000077.1"/>
</dbReference>
<sequence length="293" mass="32815">MKYHWIVVALMMLARPRGISGQARKFLLPDELPEVSGLYIAAPDAMYWLNDSGAAAELWQTNAEGALQARLPVAGAQNRDWEDLTAAPDGRIFVGDFGNNRNQRKDLCIYILSPGGGLDSIRFSYPDQTAFPPPAGEWQFDMEGFFFYQDSLHLFAKDKSPGSYLTKHYTLPAAPGTYQARLRGGRELPKRVVTAAAISADGQTVVLLAYRFKLLLGFFPLTPADIFVLRGFEGTDFLNGSLQRVRGARCYRPTQYEAIDFIAPGKVYIASERTPFFRQQARLRRLPLIKPEP</sequence>
<protein>
    <recommendedName>
        <fullName evidence="3">T9SS C-terminal target domain-containing protein</fullName>
    </recommendedName>
</protein>
<organism evidence="1 2">
    <name type="scientific">Phaeodactylibacter luteus</name>
    <dbReference type="NCBI Taxonomy" id="1564516"/>
    <lineage>
        <taxon>Bacteria</taxon>
        <taxon>Pseudomonadati</taxon>
        <taxon>Bacteroidota</taxon>
        <taxon>Saprospiria</taxon>
        <taxon>Saprospirales</taxon>
        <taxon>Haliscomenobacteraceae</taxon>
        <taxon>Phaeodactylibacter</taxon>
    </lineage>
</organism>
<name>A0A5C6RHN6_9BACT</name>
<accession>A0A5C6RHN6</accession>
<dbReference type="AlphaFoldDB" id="A0A5C6RHN6"/>
<dbReference type="SUPFAM" id="SSF101898">
    <property type="entry name" value="NHL repeat"/>
    <property type="match status" value="1"/>
</dbReference>
<evidence type="ECO:0000313" key="2">
    <source>
        <dbReference type="Proteomes" id="UP000321580"/>
    </source>
</evidence>
<proteinExistence type="predicted"/>
<evidence type="ECO:0008006" key="3">
    <source>
        <dbReference type="Google" id="ProtNLM"/>
    </source>
</evidence>